<protein>
    <submittedName>
        <fullName evidence="1">Uncharacterized protein</fullName>
    </submittedName>
</protein>
<dbReference type="Proteomes" id="UP000230233">
    <property type="component" value="Chromosome X"/>
</dbReference>
<name>A0A2G5T192_9PELO</name>
<accession>A0A2G5T192</accession>
<proteinExistence type="predicted"/>
<keyword evidence="2" id="KW-1185">Reference proteome</keyword>
<organism evidence="1 2">
    <name type="scientific">Caenorhabditis nigoni</name>
    <dbReference type="NCBI Taxonomy" id="1611254"/>
    <lineage>
        <taxon>Eukaryota</taxon>
        <taxon>Metazoa</taxon>
        <taxon>Ecdysozoa</taxon>
        <taxon>Nematoda</taxon>
        <taxon>Chromadorea</taxon>
        <taxon>Rhabditida</taxon>
        <taxon>Rhabditina</taxon>
        <taxon>Rhabditomorpha</taxon>
        <taxon>Rhabditoidea</taxon>
        <taxon>Rhabditidae</taxon>
        <taxon>Peloderinae</taxon>
        <taxon>Caenorhabditis</taxon>
    </lineage>
</organism>
<dbReference type="EMBL" id="PDUG01000006">
    <property type="protein sequence ID" value="PIC21047.1"/>
    <property type="molecule type" value="Genomic_DNA"/>
</dbReference>
<evidence type="ECO:0000313" key="2">
    <source>
        <dbReference type="Proteomes" id="UP000230233"/>
    </source>
</evidence>
<comment type="caution">
    <text evidence="1">The sequence shown here is derived from an EMBL/GenBank/DDBJ whole genome shotgun (WGS) entry which is preliminary data.</text>
</comment>
<gene>
    <name evidence="1" type="primary">Cnig_chr_X.g26027</name>
    <name evidence="1" type="ORF">B9Z55_026027</name>
</gene>
<sequence length="164" mass="19532">MDQKDGKLSKEEKMDIAMALFLYDRRVTKYINDVKVARLSDFSQRLTIENLKPANSSLPAAPYMAMELFTRTKMNGRTRMEKEKMKLRRSVNEQYQEYASIPDEKREEMDAKIRFQQEEIRLDNVEDREIERERDGWTKSNHSWRTSQDWLAANFHIEVFSALG</sequence>
<reference evidence="2" key="1">
    <citation type="submission" date="2017-10" db="EMBL/GenBank/DDBJ databases">
        <title>Rapid genome shrinkage in a self-fertile nematode reveals novel sperm competition proteins.</title>
        <authorList>
            <person name="Yin D."/>
            <person name="Schwarz E.M."/>
            <person name="Thomas C.G."/>
            <person name="Felde R.L."/>
            <person name="Korf I.F."/>
            <person name="Cutter A.D."/>
            <person name="Schartner C.M."/>
            <person name="Ralston E.J."/>
            <person name="Meyer B.J."/>
            <person name="Haag E.S."/>
        </authorList>
    </citation>
    <scope>NUCLEOTIDE SEQUENCE [LARGE SCALE GENOMIC DNA]</scope>
    <source>
        <strain evidence="2">JU1422</strain>
    </source>
</reference>
<dbReference type="AlphaFoldDB" id="A0A2G5T192"/>
<evidence type="ECO:0000313" key="1">
    <source>
        <dbReference type="EMBL" id="PIC21047.1"/>
    </source>
</evidence>